<evidence type="ECO:0000256" key="2">
    <source>
        <dbReference type="ARBA" id="ARBA00005179"/>
    </source>
</evidence>
<proteinExistence type="inferred from homology"/>
<keyword evidence="4" id="KW-0349">Heme</keyword>
<sequence>VIKNTAAIIFAAGSDTTAKTLTTFVLAMVLFPEVQKKVQEELDAVLGGVRLPEFEDMTALPYTIAAYKEAMRWHALIPM</sequence>
<evidence type="ECO:0000256" key="7">
    <source>
        <dbReference type="ARBA" id="ARBA00023004"/>
    </source>
</evidence>
<dbReference type="OrthoDB" id="2789670at2759"/>
<dbReference type="InterPro" id="IPR050364">
    <property type="entry name" value="Cytochrome_P450_fung"/>
</dbReference>
<dbReference type="Proteomes" id="UP000054279">
    <property type="component" value="Unassembled WGS sequence"/>
</dbReference>
<evidence type="ECO:0000256" key="5">
    <source>
        <dbReference type="ARBA" id="ARBA00022723"/>
    </source>
</evidence>
<evidence type="ECO:0000313" key="10">
    <source>
        <dbReference type="Proteomes" id="UP000054279"/>
    </source>
</evidence>
<evidence type="ECO:0000256" key="1">
    <source>
        <dbReference type="ARBA" id="ARBA00001971"/>
    </source>
</evidence>
<dbReference type="GO" id="GO:0004497">
    <property type="term" value="F:monooxygenase activity"/>
    <property type="evidence" value="ECO:0007669"/>
    <property type="project" value="UniProtKB-KW"/>
</dbReference>
<reference evidence="9 10" key="1">
    <citation type="submission" date="2014-06" db="EMBL/GenBank/DDBJ databases">
        <title>Evolutionary Origins and Diversification of the Mycorrhizal Mutualists.</title>
        <authorList>
            <consortium name="DOE Joint Genome Institute"/>
            <consortium name="Mycorrhizal Genomics Consortium"/>
            <person name="Kohler A."/>
            <person name="Kuo A."/>
            <person name="Nagy L.G."/>
            <person name="Floudas D."/>
            <person name="Copeland A."/>
            <person name="Barry K.W."/>
            <person name="Cichocki N."/>
            <person name="Veneault-Fourrey C."/>
            <person name="LaButti K."/>
            <person name="Lindquist E.A."/>
            <person name="Lipzen A."/>
            <person name="Lundell T."/>
            <person name="Morin E."/>
            <person name="Murat C."/>
            <person name="Riley R."/>
            <person name="Ohm R."/>
            <person name="Sun H."/>
            <person name="Tunlid A."/>
            <person name="Henrissat B."/>
            <person name="Grigoriev I.V."/>
            <person name="Hibbett D.S."/>
            <person name="Martin F."/>
        </authorList>
    </citation>
    <scope>NUCLEOTIDE SEQUENCE [LARGE SCALE GENOMIC DNA]</scope>
    <source>
        <strain evidence="9 10">SS14</strain>
    </source>
</reference>
<gene>
    <name evidence="9" type="ORF">M422DRAFT_134419</name>
</gene>
<dbReference type="HOGENOM" id="CLU_168463_0_0_1"/>
<dbReference type="InterPro" id="IPR036396">
    <property type="entry name" value="Cyt_P450_sf"/>
</dbReference>
<dbReference type="SUPFAM" id="SSF48264">
    <property type="entry name" value="Cytochrome P450"/>
    <property type="match status" value="1"/>
</dbReference>
<keyword evidence="8" id="KW-0503">Monooxygenase</keyword>
<comment type="similarity">
    <text evidence="3">Belongs to the cytochrome P450 family.</text>
</comment>
<accession>A0A0C9VEA5</accession>
<evidence type="ECO:0000256" key="8">
    <source>
        <dbReference type="ARBA" id="ARBA00023033"/>
    </source>
</evidence>
<feature type="non-terminal residue" evidence="9">
    <location>
        <position position="79"/>
    </location>
</feature>
<dbReference type="Pfam" id="PF00067">
    <property type="entry name" value="p450"/>
    <property type="match status" value="1"/>
</dbReference>
<keyword evidence="6" id="KW-0560">Oxidoreductase</keyword>
<dbReference type="Gene3D" id="1.10.630.10">
    <property type="entry name" value="Cytochrome P450"/>
    <property type="match status" value="1"/>
</dbReference>
<dbReference type="PANTHER" id="PTHR46300">
    <property type="entry name" value="P450, PUTATIVE (EUROFUNG)-RELATED-RELATED"/>
    <property type="match status" value="1"/>
</dbReference>
<comment type="pathway">
    <text evidence="2">Secondary metabolite biosynthesis.</text>
</comment>
<keyword evidence="5" id="KW-0479">Metal-binding</keyword>
<feature type="non-terminal residue" evidence="9">
    <location>
        <position position="1"/>
    </location>
</feature>
<dbReference type="GO" id="GO:0005506">
    <property type="term" value="F:iron ion binding"/>
    <property type="evidence" value="ECO:0007669"/>
    <property type="project" value="InterPro"/>
</dbReference>
<dbReference type="EMBL" id="KN837149">
    <property type="protein sequence ID" value="KIJ39737.1"/>
    <property type="molecule type" value="Genomic_DNA"/>
</dbReference>
<name>A0A0C9VEA5_SPHS4</name>
<evidence type="ECO:0000313" key="9">
    <source>
        <dbReference type="EMBL" id="KIJ39737.1"/>
    </source>
</evidence>
<evidence type="ECO:0000256" key="4">
    <source>
        <dbReference type="ARBA" id="ARBA00022617"/>
    </source>
</evidence>
<dbReference type="AlphaFoldDB" id="A0A0C9VEA5"/>
<evidence type="ECO:0000256" key="6">
    <source>
        <dbReference type="ARBA" id="ARBA00023002"/>
    </source>
</evidence>
<dbReference type="GO" id="GO:0020037">
    <property type="term" value="F:heme binding"/>
    <property type="evidence" value="ECO:0007669"/>
    <property type="project" value="InterPro"/>
</dbReference>
<keyword evidence="10" id="KW-1185">Reference proteome</keyword>
<dbReference type="PRINTS" id="PR00463">
    <property type="entry name" value="EP450I"/>
</dbReference>
<organism evidence="9 10">
    <name type="scientific">Sphaerobolus stellatus (strain SS14)</name>
    <dbReference type="NCBI Taxonomy" id="990650"/>
    <lineage>
        <taxon>Eukaryota</taxon>
        <taxon>Fungi</taxon>
        <taxon>Dikarya</taxon>
        <taxon>Basidiomycota</taxon>
        <taxon>Agaricomycotina</taxon>
        <taxon>Agaricomycetes</taxon>
        <taxon>Phallomycetidae</taxon>
        <taxon>Geastrales</taxon>
        <taxon>Sphaerobolaceae</taxon>
        <taxon>Sphaerobolus</taxon>
    </lineage>
</organism>
<evidence type="ECO:0000256" key="3">
    <source>
        <dbReference type="ARBA" id="ARBA00010617"/>
    </source>
</evidence>
<dbReference type="PANTHER" id="PTHR46300:SF7">
    <property type="entry name" value="P450, PUTATIVE (EUROFUNG)-RELATED"/>
    <property type="match status" value="1"/>
</dbReference>
<dbReference type="GO" id="GO:0016705">
    <property type="term" value="F:oxidoreductase activity, acting on paired donors, with incorporation or reduction of molecular oxygen"/>
    <property type="evidence" value="ECO:0007669"/>
    <property type="project" value="InterPro"/>
</dbReference>
<keyword evidence="7" id="KW-0408">Iron</keyword>
<protein>
    <recommendedName>
        <fullName evidence="11">Cytochrome P450</fullName>
    </recommendedName>
</protein>
<dbReference type="InterPro" id="IPR002401">
    <property type="entry name" value="Cyt_P450_E_grp-I"/>
</dbReference>
<comment type="cofactor">
    <cofactor evidence="1">
        <name>heme</name>
        <dbReference type="ChEBI" id="CHEBI:30413"/>
    </cofactor>
</comment>
<dbReference type="InterPro" id="IPR001128">
    <property type="entry name" value="Cyt_P450"/>
</dbReference>
<evidence type="ECO:0008006" key="11">
    <source>
        <dbReference type="Google" id="ProtNLM"/>
    </source>
</evidence>